<keyword evidence="2" id="KW-1185">Reference proteome</keyword>
<reference evidence="1 2" key="1">
    <citation type="submission" date="2019-04" db="EMBL/GenBank/DDBJ databases">
        <title>Flavobacterium sp. strain DS2-A Genome sequencing and assembly.</title>
        <authorList>
            <person name="Kim I."/>
        </authorList>
    </citation>
    <scope>NUCLEOTIDE SEQUENCE [LARGE SCALE GENOMIC DNA]</scope>
    <source>
        <strain evidence="1 2">DS2-A</strain>
    </source>
</reference>
<dbReference type="OrthoDB" id="1442602at2"/>
<name>A0A4Z0LDA2_9FLAO</name>
<dbReference type="AlphaFoldDB" id="A0A4Z0LDA2"/>
<dbReference type="RefSeq" id="WP_135525050.1">
    <property type="nucleotide sequence ID" value="NZ_SRLH01000001.1"/>
</dbReference>
<comment type="caution">
    <text evidence="1">The sequence shown here is derived from an EMBL/GenBank/DDBJ whole genome shotgun (WGS) entry which is preliminary data.</text>
</comment>
<dbReference type="InterPro" id="IPR036513">
    <property type="entry name" value="STAS_dom_sf"/>
</dbReference>
<dbReference type="Gene3D" id="3.30.750.24">
    <property type="entry name" value="STAS domain"/>
    <property type="match status" value="1"/>
</dbReference>
<dbReference type="EMBL" id="SRLH01000001">
    <property type="protein sequence ID" value="TGD59844.1"/>
    <property type="molecule type" value="Genomic_DNA"/>
</dbReference>
<gene>
    <name evidence="1" type="ORF">E4635_02630</name>
</gene>
<proteinExistence type="predicted"/>
<dbReference type="Proteomes" id="UP000297407">
    <property type="component" value="Unassembled WGS sequence"/>
</dbReference>
<organism evidence="1 2">
    <name type="scientific">Flavobacterium humi</name>
    <dbReference type="NCBI Taxonomy" id="2562683"/>
    <lineage>
        <taxon>Bacteria</taxon>
        <taxon>Pseudomonadati</taxon>
        <taxon>Bacteroidota</taxon>
        <taxon>Flavobacteriia</taxon>
        <taxon>Flavobacteriales</taxon>
        <taxon>Flavobacteriaceae</taxon>
        <taxon>Flavobacterium</taxon>
    </lineage>
</organism>
<protein>
    <submittedName>
        <fullName evidence="1">Ribonuclease Z</fullName>
    </submittedName>
</protein>
<evidence type="ECO:0000313" key="2">
    <source>
        <dbReference type="Proteomes" id="UP000297407"/>
    </source>
</evidence>
<sequence>MKVEHKGHTTIIRDTESDSGVFLEKVTNQFATFKETNVILDMSHDASLDIKAVKSFQDLAKKFKKEKKSFVLVTSAIDFNDVPSSLHVVPTLLEAHDLIEMEEIERDLGF</sequence>
<accession>A0A4Z0LDA2</accession>
<evidence type="ECO:0000313" key="1">
    <source>
        <dbReference type="EMBL" id="TGD59844.1"/>
    </source>
</evidence>